<dbReference type="RefSeq" id="XP_024504679.1">
    <property type="nucleotide sequence ID" value="XM_024650954.1"/>
</dbReference>
<keyword evidence="3" id="KW-0012">Acyltransferase</keyword>
<dbReference type="STRING" id="34506.A0A090MXI2"/>
<keyword evidence="2 5" id="KW-0808">Transferase</keyword>
<accession>A0A090MXI2</accession>
<evidence type="ECO:0000256" key="3">
    <source>
        <dbReference type="ARBA" id="ARBA00023315"/>
    </source>
</evidence>
<dbReference type="GO" id="GO:0008080">
    <property type="term" value="F:N-acetyltransferase activity"/>
    <property type="evidence" value="ECO:0007669"/>
    <property type="project" value="InterPro"/>
</dbReference>
<evidence type="ECO:0000259" key="4">
    <source>
        <dbReference type="Pfam" id="PF13302"/>
    </source>
</evidence>
<dbReference type="Pfam" id="PF13302">
    <property type="entry name" value="Acetyltransf_3"/>
    <property type="match status" value="1"/>
</dbReference>
<dbReference type="WormBase" id="SRAE_2000015900">
    <property type="protein sequence ID" value="SRP10926"/>
    <property type="gene ID" value="WBGene00260349"/>
</dbReference>
<dbReference type="AlphaFoldDB" id="A0A090MXI2"/>
<dbReference type="InterPro" id="IPR016181">
    <property type="entry name" value="Acyl_CoA_acyltransferase"/>
</dbReference>
<evidence type="ECO:0000313" key="6">
    <source>
        <dbReference type="Proteomes" id="UP000035682"/>
    </source>
</evidence>
<dbReference type="WBParaSite" id="SRAE_2000015900.1">
    <property type="protein sequence ID" value="SRAE_2000015900.1"/>
    <property type="gene ID" value="WBGene00260349"/>
</dbReference>
<dbReference type="EMBL" id="LN609529">
    <property type="protein sequence ID" value="CEF65479.1"/>
    <property type="molecule type" value="Genomic_DNA"/>
</dbReference>
<evidence type="ECO:0000256" key="2">
    <source>
        <dbReference type="ARBA" id="ARBA00022679"/>
    </source>
</evidence>
<name>A0A090MXI2_STRRB</name>
<dbReference type="Gene3D" id="3.40.630.30">
    <property type="match status" value="1"/>
</dbReference>
<dbReference type="InterPro" id="IPR000182">
    <property type="entry name" value="GNAT_dom"/>
</dbReference>
<feature type="domain" description="N-acetyltransferase" evidence="4">
    <location>
        <begin position="16"/>
        <end position="124"/>
    </location>
</feature>
<keyword evidence="6" id="KW-1185">Reference proteome</keyword>
<dbReference type="PANTHER" id="PTHR13256">
    <property type="entry name" value="N-ACETYLTRANSFERASE 9"/>
    <property type="match status" value="1"/>
</dbReference>
<dbReference type="OrthoDB" id="5043642at2759"/>
<dbReference type="PANTHER" id="PTHR13256:SF16">
    <property type="entry name" value="ALPHA_BETA-TUBULIN-N-ACETYLTRANSFERASE 9"/>
    <property type="match status" value="1"/>
</dbReference>
<reference evidence="7" key="2">
    <citation type="submission" date="2020-12" db="UniProtKB">
        <authorList>
            <consortium name="WormBaseParasite"/>
        </authorList>
    </citation>
    <scope>IDENTIFICATION</scope>
</reference>
<comment type="similarity">
    <text evidence="1">Belongs to the acetyltransferase family. GNAT subfamily.</text>
</comment>
<evidence type="ECO:0000313" key="8">
    <source>
        <dbReference type="WormBase" id="SRAE_2000015900"/>
    </source>
</evidence>
<dbReference type="SUPFAM" id="SSF55729">
    <property type="entry name" value="Acyl-CoA N-acyltransferases (Nat)"/>
    <property type="match status" value="1"/>
</dbReference>
<gene>
    <name evidence="5 7 8" type="ORF">SRAE_2000015900</name>
</gene>
<evidence type="ECO:0000256" key="1">
    <source>
        <dbReference type="ARBA" id="ARBA00009342"/>
    </source>
</evidence>
<protein>
    <submittedName>
        <fullName evidence="5 7">N-acetyltransferase 9</fullName>
    </submittedName>
</protein>
<sequence>MQCPILREETDSEELSIEEEIEMCKSWKNDEDKLTFIILSKELYDKNKDEVGAMIGDINGFVHSDSIELSVMIAEKDYRKQGCAKEALKLMIKYCQIVLNFNNFFAIINDNNIKSIKLFNQLNFTITEKIEVFKQIKLSNNHIKIEDKLELNYYETNNKT</sequence>
<dbReference type="InterPro" id="IPR039135">
    <property type="entry name" value="NAT9-like"/>
</dbReference>
<dbReference type="GeneID" id="36377843"/>
<proteinExistence type="inferred from homology"/>
<evidence type="ECO:0000313" key="7">
    <source>
        <dbReference type="WBParaSite" id="SRAE_2000015900.1"/>
    </source>
</evidence>
<dbReference type="CTD" id="36377843"/>
<dbReference type="OMA" id="INIYEHF"/>
<reference evidence="5 6" key="1">
    <citation type="submission" date="2014-09" db="EMBL/GenBank/DDBJ databases">
        <authorList>
            <person name="Martin A.A."/>
        </authorList>
    </citation>
    <scope>NUCLEOTIDE SEQUENCE</scope>
    <source>
        <strain evidence="6">ED321</strain>
        <strain evidence="5">ED321 Heterogonic</strain>
    </source>
</reference>
<evidence type="ECO:0000313" key="5">
    <source>
        <dbReference type="EMBL" id="CEF65479.1"/>
    </source>
</evidence>
<organism evidence="5">
    <name type="scientific">Strongyloides ratti</name>
    <name type="common">Parasitic roundworm</name>
    <dbReference type="NCBI Taxonomy" id="34506"/>
    <lineage>
        <taxon>Eukaryota</taxon>
        <taxon>Metazoa</taxon>
        <taxon>Ecdysozoa</taxon>
        <taxon>Nematoda</taxon>
        <taxon>Chromadorea</taxon>
        <taxon>Rhabditida</taxon>
        <taxon>Tylenchina</taxon>
        <taxon>Panagrolaimomorpha</taxon>
        <taxon>Strongyloidoidea</taxon>
        <taxon>Strongyloididae</taxon>
        <taxon>Strongyloides</taxon>
    </lineage>
</organism>
<dbReference type="Proteomes" id="UP000035682">
    <property type="component" value="Unplaced"/>
</dbReference>